<comment type="caution">
    <text evidence="1">The sequence shown here is derived from an EMBL/GenBank/DDBJ whole genome shotgun (WGS) entry which is preliminary data.</text>
</comment>
<organism evidence="1 2">
    <name type="scientific">Catenulispora yoronensis</name>
    <dbReference type="NCBI Taxonomy" id="450799"/>
    <lineage>
        <taxon>Bacteria</taxon>
        <taxon>Bacillati</taxon>
        <taxon>Actinomycetota</taxon>
        <taxon>Actinomycetes</taxon>
        <taxon>Catenulisporales</taxon>
        <taxon>Catenulisporaceae</taxon>
        <taxon>Catenulispora</taxon>
    </lineage>
</organism>
<keyword evidence="2" id="KW-1185">Reference proteome</keyword>
<protein>
    <submittedName>
        <fullName evidence="1">Uncharacterized protein</fullName>
    </submittedName>
</protein>
<proteinExistence type="predicted"/>
<reference evidence="1 2" key="1">
    <citation type="journal article" date="2019" name="Int. J. Syst. Evol. Microbiol.">
        <title>The Global Catalogue of Microorganisms (GCM) 10K type strain sequencing project: providing services to taxonomists for standard genome sequencing and annotation.</title>
        <authorList>
            <consortium name="The Broad Institute Genomics Platform"/>
            <consortium name="The Broad Institute Genome Sequencing Center for Infectious Disease"/>
            <person name="Wu L."/>
            <person name="Ma J."/>
        </authorList>
    </citation>
    <scope>NUCLEOTIDE SEQUENCE [LARGE SCALE GENOMIC DNA]</scope>
    <source>
        <strain evidence="1 2">JCM 16014</strain>
    </source>
</reference>
<dbReference type="Proteomes" id="UP001500751">
    <property type="component" value="Unassembled WGS sequence"/>
</dbReference>
<accession>A0ABN2V490</accession>
<gene>
    <name evidence="1" type="ORF">GCM10009839_66400</name>
</gene>
<evidence type="ECO:0000313" key="1">
    <source>
        <dbReference type="EMBL" id="GAA2050581.1"/>
    </source>
</evidence>
<evidence type="ECO:0000313" key="2">
    <source>
        <dbReference type="Proteomes" id="UP001500751"/>
    </source>
</evidence>
<dbReference type="EMBL" id="BAAAQN010000049">
    <property type="protein sequence ID" value="GAA2050581.1"/>
    <property type="molecule type" value="Genomic_DNA"/>
</dbReference>
<sequence length="150" mass="15412">MDAVGSSHLPIHRTASLGASSKVYQVADAKYRDALADLSATGYGDAESSANTYILILGQLKPVRPVPDVVDGTLEAMGARNVVPETKLGTHATASSLVMSCGDLASGYSICVWMGGTNGDLFMGAFEAPPGTGVKETAVLSETVFGYVAP</sequence>
<name>A0ABN2V490_9ACTN</name>